<name>A0AAN8RDC3_9TELE</name>
<gene>
    <name evidence="2" type="ORF">J4Q44_G00055210</name>
</gene>
<proteinExistence type="predicted"/>
<evidence type="ECO:0000256" key="1">
    <source>
        <dbReference type="SAM" id="MobiDB-lite"/>
    </source>
</evidence>
<feature type="region of interest" description="Disordered" evidence="1">
    <location>
        <begin position="56"/>
        <end position="82"/>
    </location>
</feature>
<comment type="caution">
    <text evidence="2">The sequence shown here is derived from an EMBL/GenBank/DDBJ whole genome shotgun (WGS) entry which is preliminary data.</text>
</comment>
<dbReference type="AlphaFoldDB" id="A0AAN8RDC3"/>
<evidence type="ECO:0000313" key="2">
    <source>
        <dbReference type="EMBL" id="KAK6323182.1"/>
    </source>
</evidence>
<organism evidence="2 3">
    <name type="scientific">Coregonus suidteri</name>
    <dbReference type="NCBI Taxonomy" id="861788"/>
    <lineage>
        <taxon>Eukaryota</taxon>
        <taxon>Metazoa</taxon>
        <taxon>Chordata</taxon>
        <taxon>Craniata</taxon>
        <taxon>Vertebrata</taxon>
        <taxon>Euteleostomi</taxon>
        <taxon>Actinopterygii</taxon>
        <taxon>Neopterygii</taxon>
        <taxon>Teleostei</taxon>
        <taxon>Protacanthopterygii</taxon>
        <taxon>Salmoniformes</taxon>
        <taxon>Salmonidae</taxon>
        <taxon>Coregoninae</taxon>
        <taxon>Coregonus</taxon>
    </lineage>
</organism>
<evidence type="ECO:0000313" key="3">
    <source>
        <dbReference type="Proteomes" id="UP001356427"/>
    </source>
</evidence>
<protein>
    <submittedName>
        <fullName evidence="2">Uncharacterized protein</fullName>
    </submittedName>
</protein>
<dbReference type="Proteomes" id="UP001356427">
    <property type="component" value="Unassembled WGS sequence"/>
</dbReference>
<keyword evidence="3" id="KW-1185">Reference proteome</keyword>
<dbReference type="EMBL" id="JAGTTL010000004">
    <property type="protein sequence ID" value="KAK6323182.1"/>
    <property type="molecule type" value="Genomic_DNA"/>
</dbReference>
<accession>A0AAN8RDC3</accession>
<sequence>MGLLHFNQSSGRLLCCNGVSWKPWAPTDEQHRWSVRRRVVRAGLITMVTATSLAPSARRRGALPSGNAGRGENTYTNWRKSPARGRAPGGVFCCGGGPSGKSDCNMGRGHCYMCYVKT</sequence>
<reference evidence="2 3" key="1">
    <citation type="submission" date="2021-04" db="EMBL/GenBank/DDBJ databases">
        <authorList>
            <person name="De Guttry C."/>
            <person name="Zahm M."/>
            <person name="Klopp C."/>
            <person name="Cabau C."/>
            <person name="Louis A."/>
            <person name="Berthelot C."/>
            <person name="Parey E."/>
            <person name="Roest Crollius H."/>
            <person name="Montfort J."/>
            <person name="Robinson-Rechavi M."/>
            <person name="Bucao C."/>
            <person name="Bouchez O."/>
            <person name="Gislard M."/>
            <person name="Lluch J."/>
            <person name="Milhes M."/>
            <person name="Lampietro C."/>
            <person name="Lopez Roques C."/>
            <person name="Donnadieu C."/>
            <person name="Braasch I."/>
            <person name="Desvignes T."/>
            <person name="Postlethwait J."/>
            <person name="Bobe J."/>
            <person name="Wedekind C."/>
            <person name="Guiguen Y."/>
        </authorList>
    </citation>
    <scope>NUCLEOTIDE SEQUENCE [LARGE SCALE GENOMIC DNA]</scope>
    <source>
        <strain evidence="2">Cs_M1</strain>
        <tissue evidence="2">Blood</tissue>
    </source>
</reference>